<proteinExistence type="predicted"/>
<dbReference type="Proteomes" id="UP000249688">
    <property type="component" value="Unassembled WGS sequence"/>
</dbReference>
<evidence type="ECO:0000256" key="1">
    <source>
        <dbReference type="ARBA" id="ARBA00023186"/>
    </source>
</evidence>
<protein>
    <submittedName>
        <fullName evidence="2">TorA maturation chaperone TorD</fullName>
    </submittedName>
</protein>
<dbReference type="RefSeq" id="WP_111399210.1">
    <property type="nucleotide sequence ID" value="NZ_QKYU01000018.1"/>
</dbReference>
<dbReference type="PANTHER" id="PTHR34227:SF1">
    <property type="entry name" value="DIMETHYL SULFOXIDE REDUCTASE CHAPERONE-RELATED"/>
    <property type="match status" value="1"/>
</dbReference>
<dbReference type="OrthoDB" id="8526323at2"/>
<gene>
    <name evidence="2" type="ORF">C8P66_11836</name>
</gene>
<dbReference type="InterPro" id="IPR050289">
    <property type="entry name" value="TorD/DmsD_chaperones"/>
</dbReference>
<evidence type="ECO:0000313" key="3">
    <source>
        <dbReference type="Proteomes" id="UP000249688"/>
    </source>
</evidence>
<dbReference type="InterPro" id="IPR020945">
    <property type="entry name" value="DMSO/NO3_reduct_chaperone"/>
</dbReference>
<keyword evidence="1" id="KW-0143">Chaperone</keyword>
<organism evidence="2 3">
    <name type="scientific">Humitalea rosea</name>
    <dbReference type="NCBI Taxonomy" id="990373"/>
    <lineage>
        <taxon>Bacteria</taxon>
        <taxon>Pseudomonadati</taxon>
        <taxon>Pseudomonadota</taxon>
        <taxon>Alphaproteobacteria</taxon>
        <taxon>Acetobacterales</taxon>
        <taxon>Roseomonadaceae</taxon>
        <taxon>Humitalea</taxon>
    </lineage>
</organism>
<dbReference type="Gene3D" id="1.10.3480.10">
    <property type="entry name" value="TorD-like"/>
    <property type="match status" value="1"/>
</dbReference>
<accession>A0A2W7K3Q5</accession>
<sequence>MGESAKSNGMAEAGDEGRARLFALLGRLCVAAPDAGLLTALRGLEGDATPIGQAVAALARAAAATDPDRSSREYFDLFIGVGRGEVLPFGSYYITGFLHDRPLADLRADLRRFGLERAVGVAEPEDHLGFLCETYAGLLAGEFPGGALAAERIFARHMAPWVGRCFADIERAEVARFYRAVGALGRTAIEIEQAAAALPA</sequence>
<dbReference type="PANTHER" id="PTHR34227">
    <property type="entry name" value="CHAPERONE PROTEIN YCDY"/>
    <property type="match status" value="1"/>
</dbReference>
<keyword evidence="3" id="KW-1185">Reference proteome</keyword>
<dbReference type="Pfam" id="PF02613">
    <property type="entry name" value="Nitrate_red_del"/>
    <property type="match status" value="1"/>
</dbReference>
<reference evidence="2 3" key="1">
    <citation type="submission" date="2018-06" db="EMBL/GenBank/DDBJ databases">
        <title>Genomic Encyclopedia of Archaeal and Bacterial Type Strains, Phase II (KMG-II): from individual species to whole genera.</title>
        <authorList>
            <person name="Goeker M."/>
        </authorList>
    </citation>
    <scope>NUCLEOTIDE SEQUENCE [LARGE SCALE GENOMIC DNA]</scope>
    <source>
        <strain evidence="2 3">DSM 24525</strain>
    </source>
</reference>
<dbReference type="EMBL" id="QKYU01000018">
    <property type="protein sequence ID" value="PZW42250.1"/>
    <property type="molecule type" value="Genomic_DNA"/>
</dbReference>
<comment type="caution">
    <text evidence="2">The sequence shown here is derived from an EMBL/GenBank/DDBJ whole genome shotgun (WGS) entry which is preliminary data.</text>
</comment>
<name>A0A2W7K3Q5_9PROT</name>
<dbReference type="SUPFAM" id="SSF89155">
    <property type="entry name" value="TorD-like"/>
    <property type="match status" value="1"/>
</dbReference>
<dbReference type="InterPro" id="IPR036411">
    <property type="entry name" value="TorD-like_sf"/>
</dbReference>
<evidence type="ECO:0000313" key="2">
    <source>
        <dbReference type="EMBL" id="PZW42250.1"/>
    </source>
</evidence>
<dbReference type="AlphaFoldDB" id="A0A2W7K3Q5"/>